<sequence>MKFDGPVDACISKGEAEIS</sequence>
<reference evidence="1" key="2">
    <citation type="journal article" date="2015" name="Fish Shellfish Immunol.">
        <title>Early steps in the European eel (Anguilla anguilla)-Vibrio vulnificus interaction in the gills: Role of the RtxA13 toxin.</title>
        <authorList>
            <person name="Callol A."/>
            <person name="Pajuelo D."/>
            <person name="Ebbesson L."/>
            <person name="Teles M."/>
            <person name="MacKenzie S."/>
            <person name="Amaro C."/>
        </authorList>
    </citation>
    <scope>NUCLEOTIDE SEQUENCE</scope>
</reference>
<organism evidence="1">
    <name type="scientific">Anguilla anguilla</name>
    <name type="common">European freshwater eel</name>
    <name type="synonym">Muraena anguilla</name>
    <dbReference type="NCBI Taxonomy" id="7936"/>
    <lineage>
        <taxon>Eukaryota</taxon>
        <taxon>Metazoa</taxon>
        <taxon>Chordata</taxon>
        <taxon>Craniata</taxon>
        <taxon>Vertebrata</taxon>
        <taxon>Euteleostomi</taxon>
        <taxon>Actinopterygii</taxon>
        <taxon>Neopterygii</taxon>
        <taxon>Teleostei</taxon>
        <taxon>Anguilliformes</taxon>
        <taxon>Anguillidae</taxon>
        <taxon>Anguilla</taxon>
    </lineage>
</organism>
<evidence type="ECO:0000313" key="1">
    <source>
        <dbReference type="EMBL" id="JAH15657.1"/>
    </source>
</evidence>
<reference evidence="1" key="1">
    <citation type="submission" date="2014-11" db="EMBL/GenBank/DDBJ databases">
        <authorList>
            <person name="Amaro Gonzalez C."/>
        </authorList>
    </citation>
    <scope>NUCLEOTIDE SEQUENCE</scope>
</reference>
<proteinExistence type="predicted"/>
<name>A0A0E9QGM9_ANGAN</name>
<protein>
    <submittedName>
        <fullName evidence="1">Uncharacterized protein</fullName>
    </submittedName>
</protein>
<dbReference type="AlphaFoldDB" id="A0A0E9QGM9"/>
<dbReference type="EMBL" id="GBXM01092920">
    <property type="protein sequence ID" value="JAH15657.1"/>
    <property type="molecule type" value="Transcribed_RNA"/>
</dbReference>
<accession>A0A0E9QGM9</accession>